<dbReference type="Pfam" id="PF15062">
    <property type="entry name" value="ARL6IP6"/>
    <property type="match status" value="1"/>
</dbReference>
<protein>
    <submittedName>
        <fullName evidence="3">ADP-ribosylation factor-like protein 6-interacting protein 6</fullName>
    </submittedName>
</protein>
<dbReference type="InterPro" id="IPR029383">
    <property type="entry name" value="ARL6IP6"/>
</dbReference>
<keyword evidence="1" id="KW-1133">Transmembrane helix</keyword>
<evidence type="ECO:0000313" key="2">
    <source>
        <dbReference type="Proteomes" id="UP000515150"/>
    </source>
</evidence>
<sequence length="153" mass="15834">MEKPESGSVSAGARAAAAAAAAAGRSGIRPWSAAALSVLLSAAAVVAVGGVCALTYPILKELRAERVRGENGAEEKVLGFWSITMLSVLVGCICSIFSWTLTYFASYKPETVFPAPLATTHFRDGAAGGFHIGYGVAVLNGIMAMITVIWNLN</sequence>
<dbReference type="GeneID" id="114869760"/>
<feature type="transmembrane region" description="Helical" evidence="1">
    <location>
        <begin position="77"/>
        <end position="99"/>
    </location>
</feature>
<evidence type="ECO:0000313" key="3">
    <source>
        <dbReference type="RefSeq" id="XP_029030070.1"/>
    </source>
</evidence>
<dbReference type="RefSeq" id="XP_029030070.1">
    <property type="nucleotide sequence ID" value="XM_029174237.3"/>
</dbReference>
<dbReference type="PANTHER" id="PTHR28640">
    <property type="entry name" value="ADP-RIBOSYLATION FACTOR-LIKE PROTEIN 6-INTERACTING PROTEIN 6"/>
    <property type="match status" value="1"/>
</dbReference>
<dbReference type="Proteomes" id="UP000515150">
    <property type="component" value="Chromosome 2"/>
</dbReference>
<dbReference type="CTD" id="151188"/>
<accession>A0A6P7PQH4</accession>
<keyword evidence="1" id="KW-0812">Transmembrane</keyword>
<dbReference type="AlphaFoldDB" id="A0A6P7PQH4"/>
<proteinExistence type="predicted"/>
<evidence type="ECO:0000256" key="1">
    <source>
        <dbReference type="SAM" id="Phobius"/>
    </source>
</evidence>
<keyword evidence="1" id="KW-0472">Membrane</keyword>
<gene>
    <name evidence="3" type="primary">arl6ip6</name>
</gene>
<feature type="transmembrane region" description="Helical" evidence="1">
    <location>
        <begin position="34"/>
        <end position="56"/>
    </location>
</feature>
<dbReference type="FunCoup" id="A0A6P7PQH4">
    <property type="interactions" value="536"/>
</dbReference>
<organism evidence="2 3">
    <name type="scientific">Betta splendens</name>
    <name type="common">Siamese fighting fish</name>
    <dbReference type="NCBI Taxonomy" id="158456"/>
    <lineage>
        <taxon>Eukaryota</taxon>
        <taxon>Metazoa</taxon>
        <taxon>Chordata</taxon>
        <taxon>Craniata</taxon>
        <taxon>Vertebrata</taxon>
        <taxon>Euteleostomi</taxon>
        <taxon>Actinopterygii</taxon>
        <taxon>Neopterygii</taxon>
        <taxon>Teleostei</taxon>
        <taxon>Neoteleostei</taxon>
        <taxon>Acanthomorphata</taxon>
        <taxon>Anabantaria</taxon>
        <taxon>Anabantiformes</taxon>
        <taxon>Anabantoidei</taxon>
        <taxon>Osphronemidae</taxon>
        <taxon>Betta</taxon>
    </lineage>
</organism>
<reference evidence="3" key="1">
    <citation type="submission" date="2025-08" db="UniProtKB">
        <authorList>
            <consortium name="RefSeq"/>
        </authorList>
    </citation>
    <scope>IDENTIFICATION</scope>
</reference>
<name>A0A6P7PQH4_BETSP</name>
<dbReference type="KEGG" id="bspl:114869760"/>
<feature type="transmembrane region" description="Helical" evidence="1">
    <location>
        <begin position="132"/>
        <end position="152"/>
    </location>
</feature>
<keyword evidence="2" id="KW-1185">Reference proteome</keyword>
<dbReference type="InParanoid" id="A0A6P7PQH4"/>
<dbReference type="PANTHER" id="PTHR28640:SF1">
    <property type="entry name" value="ADP-RIBOSYLATION FACTOR-LIKE PROTEIN 6-INTERACTING PROTEIN 6"/>
    <property type="match status" value="1"/>
</dbReference>
<dbReference type="OrthoDB" id="10070125at2759"/>